<sequence length="67" mass="6925">MGAALQVVVPVGAALQATASTGDFPCKGPWLQLAATTGGLAVAPFLFPRSLRCENAARTRRIREGGE</sequence>
<evidence type="ECO:0000313" key="3">
    <source>
        <dbReference type="Proteomes" id="UP000287651"/>
    </source>
</evidence>
<comment type="caution">
    <text evidence="2">The sequence shown here is derived from an EMBL/GenBank/DDBJ whole genome shotgun (WGS) entry which is preliminary data.</text>
</comment>
<keyword evidence="1" id="KW-0812">Transmembrane</keyword>
<name>A0A426X7W1_ENSVE</name>
<accession>A0A426X7W1</accession>
<feature type="transmembrane region" description="Helical" evidence="1">
    <location>
        <begin position="29"/>
        <end position="51"/>
    </location>
</feature>
<reference evidence="2 3" key="1">
    <citation type="journal article" date="2014" name="Agronomy (Basel)">
        <title>A Draft Genome Sequence for Ensete ventricosum, the Drought-Tolerant Tree Against Hunger.</title>
        <authorList>
            <person name="Harrison J."/>
            <person name="Moore K.A."/>
            <person name="Paszkiewicz K."/>
            <person name="Jones T."/>
            <person name="Grant M."/>
            <person name="Ambacheew D."/>
            <person name="Muzemil S."/>
            <person name="Studholme D.J."/>
        </authorList>
    </citation>
    <scope>NUCLEOTIDE SEQUENCE [LARGE SCALE GENOMIC DNA]</scope>
</reference>
<keyword evidence="1" id="KW-0472">Membrane</keyword>
<evidence type="ECO:0000313" key="2">
    <source>
        <dbReference type="EMBL" id="RRT35538.1"/>
    </source>
</evidence>
<proteinExistence type="predicted"/>
<dbReference type="EMBL" id="AMZH03024900">
    <property type="protein sequence ID" value="RRT35538.1"/>
    <property type="molecule type" value="Genomic_DNA"/>
</dbReference>
<organism evidence="2 3">
    <name type="scientific">Ensete ventricosum</name>
    <name type="common">Abyssinian banana</name>
    <name type="synonym">Musa ensete</name>
    <dbReference type="NCBI Taxonomy" id="4639"/>
    <lineage>
        <taxon>Eukaryota</taxon>
        <taxon>Viridiplantae</taxon>
        <taxon>Streptophyta</taxon>
        <taxon>Embryophyta</taxon>
        <taxon>Tracheophyta</taxon>
        <taxon>Spermatophyta</taxon>
        <taxon>Magnoliopsida</taxon>
        <taxon>Liliopsida</taxon>
        <taxon>Zingiberales</taxon>
        <taxon>Musaceae</taxon>
        <taxon>Ensete</taxon>
    </lineage>
</organism>
<dbReference type="Proteomes" id="UP000287651">
    <property type="component" value="Unassembled WGS sequence"/>
</dbReference>
<dbReference type="AlphaFoldDB" id="A0A426X7W1"/>
<keyword evidence="1" id="KW-1133">Transmembrane helix</keyword>
<gene>
    <name evidence="2" type="ORF">B296_00048814</name>
</gene>
<evidence type="ECO:0000256" key="1">
    <source>
        <dbReference type="SAM" id="Phobius"/>
    </source>
</evidence>
<protein>
    <submittedName>
        <fullName evidence="2">Uncharacterized protein</fullName>
    </submittedName>
</protein>